<dbReference type="Gene3D" id="3.30.1370.10">
    <property type="entry name" value="K Homology domain, type 1"/>
    <property type="match status" value="1"/>
</dbReference>
<evidence type="ECO:0000313" key="10">
    <source>
        <dbReference type="EMBL" id="KAI5326710.1"/>
    </source>
</evidence>
<keyword evidence="4" id="KW-0698">rRNA processing</keyword>
<dbReference type="EMBL" id="JAJFAZ020000006">
    <property type="protein sequence ID" value="KAI5326710.1"/>
    <property type="molecule type" value="Genomic_DNA"/>
</dbReference>
<accession>A0AAD4YZ58</accession>
<dbReference type="AlphaFoldDB" id="A0AAD4YZ58"/>
<proteinExistence type="inferred from homology"/>
<dbReference type="Proteomes" id="UP001054821">
    <property type="component" value="Chromosome 6"/>
</dbReference>
<evidence type="ECO:0000313" key="11">
    <source>
        <dbReference type="Proteomes" id="UP001054821"/>
    </source>
</evidence>
<evidence type="ECO:0000256" key="7">
    <source>
        <dbReference type="ARBA" id="ARBA00023274"/>
    </source>
</evidence>
<evidence type="ECO:0000256" key="1">
    <source>
        <dbReference type="ARBA" id="ARBA00004604"/>
    </source>
</evidence>
<comment type="similarity">
    <text evidence="2">Belongs to the KRR1 family.</text>
</comment>
<dbReference type="PANTHER" id="PTHR12581:SF0">
    <property type="entry name" value="KRR1 SMALL SUBUNIT PROCESSOME COMPONENT HOMOLOG"/>
    <property type="match status" value="1"/>
</dbReference>
<dbReference type="Pfam" id="PF17903">
    <property type="entry name" value="KH_KRR1_1st"/>
    <property type="match status" value="1"/>
</dbReference>
<evidence type="ECO:0000256" key="6">
    <source>
        <dbReference type="ARBA" id="ARBA00023242"/>
    </source>
</evidence>
<name>A0AAD4YZ58_PRUDU</name>
<evidence type="ECO:0000256" key="4">
    <source>
        <dbReference type="ARBA" id="ARBA00022552"/>
    </source>
</evidence>
<feature type="domain" description="KRR1 small subunit processome component first KH" evidence="9">
    <location>
        <begin position="138"/>
        <end position="202"/>
    </location>
</feature>
<evidence type="ECO:0000256" key="2">
    <source>
        <dbReference type="ARBA" id="ARBA00009344"/>
    </source>
</evidence>
<evidence type="ECO:0000256" key="5">
    <source>
        <dbReference type="ARBA" id="ARBA00022884"/>
    </source>
</evidence>
<keyword evidence="5" id="KW-0694">RNA-binding</keyword>
<comment type="caution">
    <text evidence="10">The sequence shown here is derived from an EMBL/GenBank/DDBJ whole genome shotgun (WGS) entry which is preliminary data.</text>
</comment>
<dbReference type="GO" id="GO:0032040">
    <property type="term" value="C:small-subunit processome"/>
    <property type="evidence" value="ECO:0007669"/>
    <property type="project" value="TreeGrafter"/>
</dbReference>
<gene>
    <name evidence="10" type="ORF">L3X38_035784</name>
</gene>
<dbReference type="InterPro" id="IPR024166">
    <property type="entry name" value="rRNA_assembly_KRR1"/>
</dbReference>
<keyword evidence="11" id="KW-1185">Reference proteome</keyword>
<evidence type="ECO:0000256" key="8">
    <source>
        <dbReference type="ARBA" id="ARBA00032993"/>
    </source>
</evidence>
<dbReference type="GO" id="GO:0006364">
    <property type="term" value="P:rRNA processing"/>
    <property type="evidence" value="ECO:0007669"/>
    <property type="project" value="UniProtKB-KW"/>
</dbReference>
<keyword evidence="3" id="KW-0690">Ribosome biogenesis</keyword>
<reference evidence="10 11" key="1">
    <citation type="journal article" date="2022" name="G3 (Bethesda)">
        <title>Whole-genome sequence and methylome profiling of the almond [Prunus dulcis (Mill.) D.A. Webb] cultivar 'Nonpareil'.</title>
        <authorList>
            <person name="D'Amico-Willman K.M."/>
            <person name="Ouma W.Z."/>
            <person name="Meulia T."/>
            <person name="Sideli G.M."/>
            <person name="Gradziel T.M."/>
            <person name="Fresnedo-Ramirez J."/>
        </authorList>
    </citation>
    <scope>NUCLEOTIDE SEQUENCE [LARGE SCALE GENOMIC DNA]</scope>
    <source>
        <strain evidence="10">Clone GOH B32 T37-40</strain>
    </source>
</reference>
<dbReference type="InterPro" id="IPR041174">
    <property type="entry name" value="KRR1-like_KH1"/>
</dbReference>
<dbReference type="PANTHER" id="PTHR12581">
    <property type="entry name" value="HIV-1 REV BINDING PROTEIN 2, 3"/>
    <property type="match status" value="1"/>
</dbReference>
<evidence type="ECO:0000259" key="9">
    <source>
        <dbReference type="Pfam" id="PF17903"/>
    </source>
</evidence>
<sequence>MFEGDSLVVVAAAVNNPGMYHSSLGNIYEDIKSFLMTLPEVSFHYASLLRPKTAPSDPRLIPEIVQILKKMFGPSLYEDENPEITSFLSRCPQGFEIDLQLVRWSRDPDISKMLYNRRFEPLLNEDGKPQGIAFSTIFLQEAWPKVKSALKEYGIICRLDVVFGYITIKTTKTTDPDIIVKTKQLVHLLSIHIPVNQAIKVLTLTDMHGDIIQLRDEEISGLCSKFGVTQWQYSERLVRLR</sequence>
<keyword evidence="6" id="KW-0539">Nucleus</keyword>
<dbReference type="InterPro" id="IPR036612">
    <property type="entry name" value="KH_dom_type_1_sf"/>
</dbReference>
<dbReference type="GO" id="GO:0003723">
    <property type="term" value="F:RNA binding"/>
    <property type="evidence" value="ECO:0007669"/>
    <property type="project" value="UniProtKB-KW"/>
</dbReference>
<keyword evidence="7" id="KW-0687">Ribonucleoprotein</keyword>
<protein>
    <recommendedName>
        <fullName evidence="8">KRR-R motif-containing protein 1</fullName>
    </recommendedName>
</protein>
<evidence type="ECO:0000256" key="3">
    <source>
        <dbReference type="ARBA" id="ARBA00022517"/>
    </source>
</evidence>
<organism evidence="10 11">
    <name type="scientific">Prunus dulcis</name>
    <name type="common">Almond</name>
    <name type="synonym">Amygdalus dulcis</name>
    <dbReference type="NCBI Taxonomy" id="3755"/>
    <lineage>
        <taxon>Eukaryota</taxon>
        <taxon>Viridiplantae</taxon>
        <taxon>Streptophyta</taxon>
        <taxon>Embryophyta</taxon>
        <taxon>Tracheophyta</taxon>
        <taxon>Spermatophyta</taxon>
        <taxon>Magnoliopsida</taxon>
        <taxon>eudicotyledons</taxon>
        <taxon>Gunneridae</taxon>
        <taxon>Pentapetalae</taxon>
        <taxon>rosids</taxon>
        <taxon>fabids</taxon>
        <taxon>Rosales</taxon>
        <taxon>Rosaceae</taxon>
        <taxon>Amygdaloideae</taxon>
        <taxon>Amygdaleae</taxon>
        <taxon>Prunus</taxon>
    </lineage>
</organism>
<comment type="subcellular location">
    <subcellularLocation>
        <location evidence="1">Nucleus</location>
        <location evidence="1">Nucleolus</location>
    </subcellularLocation>
</comment>